<organism evidence="1 2">
    <name type="scientific">Mycobacterium shimoidei</name>
    <dbReference type="NCBI Taxonomy" id="29313"/>
    <lineage>
        <taxon>Bacteria</taxon>
        <taxon>Bacillati</taxon>
        <taxon>Actinomycetota</taxon>
        <taxon>Actinomycetes</taxon>
        <taxon>Mycobacteriales</taxon>
        <taxon>Mycobacteriaceae</taxon>
        <taxon>Mycobacterium</taxon>
    </lineage>
</organism>
<dbReference type="Proteomes" id="UP000252015">
    <property type="component" value="Unassembled WGS sequence"/>
</dbReference>
<evidence type="ECO:0000313" key="1">
    <source>
        <dbReference type="EMBL" id="SRX95741.1"/>
    </source>
</evidence>
<dbReference type="Pfam" id="PF00300">
    <property type="entry name" value="His_Phos_1"/>
    <property type="match status" value="1"/>
</dbReference>
<dbReference type="InterPro" id="IPR029033">
    <property type="entry name" value="His_PPase_superfam"/>
</dbReference>
<dbReference type="InterPro" id="IPR013078">
    <property type="entry name" value="His_Pase_superF_clade-1"/>
</dbReference>
<dbReference type="Gene3D" id="3.40.50.1240">
    <property type="entry name" value="Phosphoglycerate mutase-like"/>
    <property type="match status" value="1"/>
</dbReference>
<evidence type="ECO:0000313" key="2">
    <source>
        <dbReference type="Proteomes" id="UP000252015"/>
    </source>
</evidence>
<sequence length="368" mass="38829">MWLGNRSYVTAGVAALGAGIVAVIPATATAPGVAVPNVGLTAGEDIAQEAAQDIVIDIVRHGERQAPFNELLVGSPPYPAAPLSELGQQQADEVAQQLFDDLGPHVAGIFSGQGIRDIDTAAPFAELEHMSDQVQILPGLDEIGGGIYSHDPLTSLGGLLYSATMGAWAFGFEFVPLPGDVNPNGVAFNEKFTDAINTMYDYAIDNPVVSDNGEITAVGFNNESSIIVWALTHVKNPDLSFIVRRGIDMITSPEPNEHAFLPNAGIVEIKGNPEDGWTLVSWAGEPIPQDPDLATSLFVDFRDLILAPQKASYDIFEAILAGDPTTIQDAIQTGVQDVGAAIIQFPQAVFTDIADALLPDTVGIASVF</sequence>
<gene>
    <name evidence="1" type="ORF">MSP7336_04014</name>
</gene>
<name>A0A375Z3K8_MYCSH</name>
<dbReference type="SUPFAM" id="SSF53254">
    <property type="entry name" value="Phosphoglycerate mutase-like"/>
    <property type="match status" value="1"/>
</dbReference>
<dbReference type="STRING" id="29313.BHQ16_13625"/>
<reference evidence="1 2" key="1">
    <citation type="submission" date="2018-05" db="EMBL/GenBank/DDBJ databases">
        <authorList>
            <consortium name="IHU Genomes"/>
        </authorList>
    </citation>
    <scope>NUCLEOTIDE SEQUENCE [LARGE SCALE GENOMIC DNA]</scope>
    <source>
        <strain evidence="1 2">P7336</strain>
    </source>
</reference>
<accession>A0A375Z3K8</accession>
<dbReference type="AlphaFoldDB" id="A0A375Z3K8"/>
<dbReference type="EMBL" id="UEGW01000001">
    <property type="protein sequence ID" value="SRX95741.1"/>
    <property type="molecule type" value="Genomic_DNA"/>
</dbReference>
<protein>
    <submittedName>
        <fullName evidence="1">PE-PGRS family protein PE_PGRS11 [Mycobacterium tuberculosis H37Rv]</fullName>
    </submittedName>
</protein>
<dbReference type="RefSeq" id="WP_113964422.1">
    <property type="nucleotide sequence ID" value="NZ_UEGW01000001.1"/>
</dbReference>
<proteinExistence type="predicted"/>
<keyword evidence="2" id="KW-1185">Reference proteome</keyword>
<dbReference type="CDD" id="cd07067">
    <property type="entry name" value="HP_PGM_like"/>
    <property type="match status" value="1"/>
</dbReference>